<dbReference type="InterPro" id="IPR010285">
    <property type="entry name" value="DNA_helicase_pif1-like_DEAD"/>
</dbReference>
<dbReference type="InterPro" id="IPR027417">
    <property type="entry name" value="P-loop_NTPase"/>
</dbReference>
<keyword evidence="1" id="KW-0547">Nucleotide-binding</keyword>
<organism evidence="3 4">
    <name type="scientific">Aphis craccivora</name>
    <name type="common">Cowpea aphid</name>
    <dbReference type="NCBI Taxonomy" id="307492"/>
    <lineage>
        <taxon>Eukaryota</taxon>
        <taxon>Metazoa</taxon>
        <taxon>Ecdysozoa</taxon>
        <taxon>Arthropoda</taxon>
        <taxon>Hexapoda</taxon>
        <taxon>Insecta</taxon>
        <taxon>Pterygota</taxon>
        <taxon>Neoptera</taxon>
        <taxon>Paraneoptera</taxon>
        <taxon>Hemiptera</taxon>
        <taxon>Sternorrhyncha</taxon>
        <taxon>Aphidomorpha</taxon>
        <taxon>Aphidoidea</taxon>
        <taxon>Aphididae</taxon>
        <taxon>Aphidini</taxon>
        <taxon>Aphis</taxon>
        <taxon>Aphis</taxon>
    </lineage>
</organism>
<dbReference type="SUPFAM" id="SSF52540">
    <property type="entry name" value="P-loop containing nucleoside triphosphate hydrolases"/>
    <property type="match status" value="1"/>
</dbReference>
<evidence type="ECO:0000256" key="1">
    <source>
        <dbReference type="RuleBase" id="RU363044"/>
    </source>
</evidence>
<dbReference type="OrthoDB" id="6615588at2759"/>
<accession>A0A6G0X7N6</accession>
<gene>
    <name evidence="3" type="ORF">FWK35_00016309</name>
</gene>
<name>A0A6G0X7N6_APHCR</name>
<feature type="domain" description="DNA helicase Pif1-like DEAD-box helicase" evidence="2">
    <location>
        <begin position="82"/>
        <end position="207"/>
    </location>
</feature>
<proteinExistence type="inferred from homology"/>
<dbReference type="EMBL" id="VUJU01008074">
    <property type="protein sequence ID" value="KAF0735961.1"/>
    <property type="molecule type" value="Genomic_DNA"/>
</dbReference>
<keyword evidence="1" id="KW-0227">DNA damage</keyword>
<dbReference type="Pfam" id="PF05970">
    <property type="entry name" value="PIF1"/>
    <property type="match status" value="1"/>
</dbReference>
<keyword evidence="4" id="KW-1185">Reference proteome</keyword>
<reference evidence="3 4" key="1">
    <citation type="submission" date="2019-08" db="EMBL/GenBank/DDBJ databases">
        <title>Whole genome of Aphis craccivora.</title>
        <authorList>
            <person name="Voronova N.V."/>
            <person name="Shulinski R.S."/>
            <person name="Bandarenka Y.V."/>
            <person name="Zhorov D.G."/>
            <person name="Warner D."/>
        </authorList>
    </citation>
    <scope>NUCLEOTIDE SEQUENCE [LARGE SCALE GENOMIC DNA]</scope>
    <source>
        <strain evidence="3">180601</strain>
        <tissue evidence="3">Whole Body</tissue>
    </source>
</reference>
<keyword evidence="1" id="KW-0233">DNA recombination</keyword>
<dbReference type="Proteomes" id="UP000478052">
    <property type="component" value="Unassembled WGS sequence"/>
</dbReference>
<keyword evidence="1" id="KW-0234">DNA repair</keyword>
<evidence type="ECO:0000313" key="3">
    <source>
        <dbReference type="EMBL" id="KAF0735961.1"/>
    </source>
</evidence>
<evidence type="ECO:0000313" key="4">
    <source>
        <dbReference type="Proteomes" id="UP000478052"/>
    </source>
</evidence>
<dbReference type="GO" id="GO:0005524">
    <property type="term" value="F:ATP binding"/>
    <property type="evidence" value="ECO:0007669"/>
    <property type="project" value="UniProtKB-KW"/>
</dbReference>
<dbReference type="EC" id="5.6.2.3" evidence="1"/>
<keyword evidence="1 3" id="KW-0347">Helicase</keyword>
<dbReference type="GO" id="GO:0043139">
    <property type="term" value="F:5'-3' DNA helicase activity"/>
    <property type="evidence" value="ECO:0007669"/>
    <property type="project" value="UniProtKB-EC"/>
</dbReference>
<dbReference type="GO" id="GO:0006281">
    <property type="term" value="P:DNA repair"/>
    <property type="evidence" value="ECO:0007669"/>
    <property type="project" value="UniProtKB-KW"/>
</dbReference>
<dbReference type="GO" id="GO:0000723">
    <property type="term" value="P:telomere maintenance"/>
    <property type="evidence" value="ECO:0007669"/>
    <property type="project" value="InterPro"/>
</dbReference>
<keyword evidence="1" id="KW-0067">ATP-binding</keyword>
<evidence type="ECO:0000259" key="2">
    <source>
        <dbReference type="Pfam" id="PF05970"/>
    </source>
</evidence>
<keyword evidence="1" id="KW-0378">Hydrolase</keyword>
<comment type="caution">
    <text evidence="3">The sequence shown here is derived from an EMBL/GenBank/DDBJ whole genome shotgun (WGS) entry which is preliminary data.</text>
</comment>
<dbReference type="GO" id="GO:0006310">
    <property type="term" value="P:DNA recombination"/>
    <property type="evidence" value="ECO:0007669"/>
    <property type="project" value="UniProtKB-KW"/>
</dbReference>
<dbReference type="PANTHER" id="PTHR10492">
    <property type="match status" value="1"/>
</dbReference>
<dbReference type="PANTHER" id="PTHR10492:SF57">
    <property type="entry name" value="ATP-DEPENDENT DNA HELICASE"/>
    <property type="match status" value="1"/>
</dbReference>
<protein>
    <recommendedName>
        <fullName evidence="1">ATP-dependent DNA helicase</fullName>
        <ecNumber evidence="1">5.6.2.3</ecNumber>
    </recommendedName>
</protein>
<sequence>MHDSKQPQYGNENRDLDIKQYPSLIEIEDKVVCLSEKYLTEFGMNSPVRNENASDPFEFSILRSYDNNRLQEFVEINLPKLINDQKYAFNRNESSRKSFFLDAPGGTGKTFLINLLLAQIRSSGKVALAVASSGIAATLLSSGSTAHSTFKLLLNVLFDTEYVCPIRKNGPLGKILQETSFVVWDECTMSHRSHIEAIDRTLKDLGCNNKFMLVISVKPYQ</sequence>
<dbReference type="AlphaFoldDB" id="A0A6G0X7N6"/>
<dbReference type="Gene3D" id="3.40.50.300">
    <property type="entry name" value="P-loop containing nucleotide triphosphate hydrolases"/>
    <property type="match status" value="1"/>
</dbReference>
<dbReference type="GO" id="GO:0016787">
    <property type="term" value="F:hydrolase activity"/>
    <property type="evidence" value="ECO:0007669"/>
    <property type="project" value="UniProtKB-KW"/>
</dbReference>
<comment type="similarity">
    <text evidence="1">Belongs to the helicase family.</text>
</comment>
<comment type="catalytic activity">
    <reaction evidence="1">
        <text>ATP + H2O = ADP + phosphate + H(+)</text>
        <dbReference type="Rhea" id="RHEA:13065"/>
        <dbReference type="ChEBI" id="CHEBI:15377"/>
        <dbReference type="ChEBI" id="CHEBI:15378"/>
        <dbReference type="ChEBI" id="CHEBI:30616"/>
        <dbReference type="ChEBI" id="CHEBI:43474"/>
        <dbReference type="ChEBI" id="CHEBI:456216"/>
        <dbReference type="EC" id="5.6.2.3"/>
    </reaction>
</comment>
<comment type="cofactor">
    <cofactor evidence="1">
        <name>Mg(2+)</name>
        <dbReference type="ChEBI" id="CHEBI:18420"/>
    </cofactor>
</comment>